<accession>A0AAE1A5M3</accession>
<evidence type="ECO:0000313" key="2">
    <source>
        <dbReference type="EMBL" id="KAK3780911.1"/>
    </source>
</evidence>
<evidence type="ECO:0000256" key="1">
    <source>
        <dbReference type="SAM" id="MobiDB-lite"/>
    </source>
</evidence>
<sequence length="203" mass="21189">MSLVKSETENDFIVSYPEAEEGRGEEPTLGDSQQLNAPGECQVRRPIPHLARTLPAPGAEHNGSPGAEQNGSPGAEQNGSPGAEQNGSPGAEQNGSPGAEQNGSPGAEQNGSPGAEQNGSPGAEHNGSPGAEQNGSPGAEQNGCDRSSWRRREQPARDCNCCLVLSEWMWLASVCGPHRLPPFLAVWWKPGDLRGDSLSLSFA</sequence>
<protein>
    <submittedName>
        <fullName evidence="2">Uncharacterized protein</fullName>
    </submittedName>
</protein>
<feature type="compositionally biased region" description="Polar residues" evidence="1">
    <location>
        <begin position="67"/>
        <end position="120"/>
    </location>
</feature>
<organism evidence="2 3">
    <name type="scientific">Elysia crispata</name>
    <name type="common">lettuce slug</name>
    <dbReference type="NCBI Taxonomy" id="231223"/>
    <lineage>
        <taxon>Eukaryota</taxon>
        <taxon>Metazoa</taxon>
        <taxon>Spiralia</taxon>
        <taxon>Lophotrochozoa</taxon>
        <taxon>Mollusca</taxon>
        <taxon>Gastropoda</taxon>
        <taxon>Heterobranchia</taxon>
        <taxon>Euthyneura</taxon>
        <taxon>Panpulmonata</taxon>
        <taxon>Sacoglossa</taxon>
        <taxon>Placobranchoidea</taxon>
        <taxon>Plakobranchidae</taxon>
        <taxon>Elysia</taxon>
    </lineage>
</organism>
<dbReference type="EMBL" id="JAWDGP010002675">
    <property type="protein sequence ID" value="KAK3780911.1"/>
    <property type="molecule type" value="Genomic_DNA"/>
</dbReference>
<dbReference type="AlphaFoldDB" id="A0AAE1A5M3"/>
<evidence type="ECO:0000313" key="3">
    <source>
        <dbReference type="Proteomes" id="UP001283361"/>
    </source>
</evidence>
<keyword evidence="3" id="KW-1185">Reference proteome</keyword>
<proteinExistence type="predicted"/>
<feature type="region of interest" description="Disordered" evidence="1">
    <location>
        <begin position="1"/>
        <end position="150"/>
    </location>
</feature>
<gene>
    <name evidence="2" type="ORF">RRG08_052067</name>
</gene>
<comment type="caution">
    <text evidence="2">The sequence shown here is derived from an EMBL/GenBank/DDBJ whole genome shotgun (WGS) entry which is preliminary data.</text>
</comment>
<dbReference type="Proteomes" id="UP001283361">
    <property type="component" value="Unassembled WGS sequence"/>
</dbReference>
<name>A0AAE1A5M3_9GAST</name>
<reference evidence="2" key="1">
    <citation type="journal article" date="2023" name="G3 (Bethesda)">
        <title>A reference genome for the long-term kleptoplast-retaining sea slug Elysia crispata morphotype clarki.</title>
        <authorList>
            <person name="Eastman K.E."/>
            <person name="Pendleton A.L."/>
            <person name="Shaikh M.A."/>
            <person name="Suttiyut T."/>
            <person name="Ogas R."/>
            <person name="Tomko P."/>
            <person name="Gavelis G."/>
            <person name="Widhalm J.R."/>
            <person name="Wisecaver J.H."/>
        </authorList>
    </citation>
    <scope>NUCLEOTIDE SEQUENCE</scope>
    <source>
        <strain evidence="2">ECLA1</strain>
    </source>
</reference>